<dbReference type="GO" id="GO:0120010">
    <property type="term" value="P:intermembrane phospholipid transfer"/>
    <property type="evidence" value="ECO:0007669"/>
    <property type="project" value="TreeGrafter"/>
</dbReference>
<reference evidence="4 5" key="1">
    <citation type="submission" date="2019-08" db="EMBL/GenBank/DDBJ databases">
        <title>Draft genome analysis of Rheinheimera tangshanensis isolated from the roots of fresh rice plants (Oryza sativa).</title>
        <authorList>
            <person name="Yu Q."/>
            <person name="Qi Y."/>
            <person name="Zhang H."/>
            <person name="Pu J."/>
        </authorList>
    </citation>
    <scope>NUCLEOTIDE SEQUENCE [LARGE SCALE GENOMIC DNA]</scope>
    <source>
        <strain evidence="4 5">JA3-B52</strain>
    </source>
</reference>
<dbReference type="PANTHER" id="PTHR30035:SF3">
    <property type="entry name" value="INTERMEMBRANE PHOSPHOLIPID TRANSPORT SYSTEM LIPOPROTEIN MLAA"/>
    <property type="match status" value="1"/>
</dbReference>
<proteinExistence type="inferred from homology"/>
<dbReference type="PROSITE" id="PS51257">
    <property type="entry name" value="PROKAR_LIPOPROTEIN"/>
    <property type="match status" value="1"/>
</dbReference>
<sequence>MVLRMKPVLMSCLLLLAVTGCASKKAADEQQAQTNYQDPRDPIESVNRDIWDFNYDVLDAYVLRPVTVGYMTVVPKPARTGVANMVNNLSEPASFVNALLQAKPRSAAISLGRFVLNSTLGLFGLFDVATRIDLKAQDEDFNQTLAVWGLGDGGYLMVPALGPTTTRGLVAGVVDGLYFPLGLLNSNLTITRFTVSALDGREQLMSMEQLLNESVDPYAFIKEAYFQRIEFKIHDGNPPQKEEDEEYLDEYLP</sequence>
<dbReference type="Pfam" id="PF04333">
    <property type="entry name" value="MlaA"/>
    <property type="match status" value="1"/>
</dbReference>
<feature type="chain" id="PRO_5022703747" evidence="3">
    <location>
        <begin position="27"/>
        <end position="253"/>
    </location>
</feature>
<accession>A0A5C8LUA3</accession>
<gene>
    <name evidence="4" type="ORF">FU839_13875</name>
</gene>
<dbReference type="Proteomes" id="UP000321814">
    <property type="component" value="Unassembled WGS sequence"/>
</dbReference>
<dbReference type="GO" id="GO:0016020">
    <property type="term" value="C:membrane"/>
    <property type="evidence" value="ECO:0007669"/>
    <property type="project" value="InterPro"/>
</dbReference>
<keyword evidence="2 3" id="KW-0732">Signal</keyword>
<dbReference type="PRINTS" id="PR01805">
    <property type="entry name" value="VACJLIPOPROT"/>
</dbReference>
<comment type="similarity">
    <text evidence="1">Belongs to the MlaA family.</text>
</comment>
<dbReference type="AlphaFoldDB" id="A0A5C8LUA3"/>
<name>A0A5C8LUA3_9GAMM</name>
<feature type="signal peptide" evidence="3">
    <location>
        <begin position="1"/>
        <end position="26"/>
    </location>
</feature>
<evidence type="ECO:0000313" key="5">
    <source>
        <dbReference type="Proteomes" id="UP000321814"/>
    </source>
</evidence>
<dbReference type="InterPro" id="IPR007428">
    <property type="entry name" value="MlaA"/>
</dbReference>
<keyword evidence="5" id="KW-1185">Reference proteome</keyword>
<dbReference type="EMBL" id="VRLR01000009">
    <property type="protein sequence ID" value="TXK79775.1"/>
    <property type="molecule type" value="Genomic_DNA"/>
</dbReference>
<evidence type="ECO:0000256" key="1">
    <source>
        <dbReference type="ARBA" id="ARBA00010634"/>
    </source>
</evidence>
<evidence type="ECO:0000256" key="2">
    <source>
        <dbReference type="ARBA" id="ARBA00022729"/>
    </source>
</evidence>
<evidence type="ECO:0000313" key="4">
    <source>
        <dbReference type="EMBL" id="TXK79775.1"/>
    </source>
</evidence>
<dbReference type="PANTHER" id="PTHR30035">
    <property type="entry name" value="LIPOPROTEIN VACJ-RELATED"/>
    <property type="match status" value="1"/>
</dbReference>
<evidence type="ECO:0000256" key="3">
    <source>
        <dbReference type="SAM" id="SignalP"/>
    </source>
</evidence>
<keyword evidence="4" id="KW-0449">Lipoprotein</keyword>
<comment type="caution">
    <text evidence="4">The sequence shown here is derived from an EMBL/GenBank/DDBJ whole genome shotgun (WGS) entry which is preliminary data.</text>
</comment>
<organism evidence="4 5">
    <name type="scientific">Rheinheimera tangshanensis</name>
    <dbReference type="NCBI Taxonomy" id="400153"/>
    <lineage>
        <taxon>Bacteria</taxon>
        <taxon>Pseudomonadati</taxon>
        <taxon>Pseudomonadota</taxon>
        <taxon>Gammaproteobacteria</taxon>
        <taxon>Chromatiales</taxon>
        <taxon>Chromatiaceae</taxon>
        <taxon>Rheinheimera</taxon>
    </lineage>
</organism>
<dbReference type="OrthoDB" id="9785326at2"/>
<protein>
    <submittedName>
        <fullName evidence="4">VacJ family lipoprotein</fullName>
    </submittedName>
</protein>